<keyword evidence="11" id="KW-0472">Membrane</keyword>
<evidence type="ECO:0000256" key="4">
    <source>
        <dbReference type="ARBA" id="ARBA00011533"/>
    </source>
</evidence>
<evidence type="ECO:0000256" key="10">
    <source>
        <dbReference type="ARBA" id="ARBA00023128"/>
    </source>
</evidence>
<dbReference type="AlphaFoldDB" id="A0A6P4EDB5"/>
<evidence type="ECO:0000256" key="1">
    <source>
        <dbReference type="ARBA" id="ARBA00003195"/>
    </source>
</evidence>
<dbReference type="GO" id="GO:0032981">
    <property type="term" value="P:mitochondrial respiratory chain complex I assembly"/>
    <property type="evidence" value="ECO:0007669"/>
    <property type="project" value="TreeGrafter"/>
</dbReference>
<protein>
    <submittedName>
        <fullName evidence="12">NADH dehydrogenase [ubiquinone] 1 beta subcomplex subunit 2, mitochondrial-like</fullName>
    </submittedName>
</protein>
<dbReference type="Pfam" id="PF14813">
    <property type="entry name" value="NADH_B2"/>
    <property type="match status" value="1"/>
</dbReference>
<evidence type="ECO:0000256" key="9">
    <source>
        <dbReference type="ARBA" id="ARBA00022982"/>
    </source>
</evidence>
<dbReference type="RefSeq" id="XP_016971321.1">
    <property type="nucleotide sequence ID" value="XM_017115832.1"/>
</dbReference>
<evidence type="ECO:0000256" key="7">
    <source>
        <dbReference type="ARBA" id="ARBA00022792"/>
    </source>
</evidence>
<keyword evidence="6" id="KW-0679">Respiratory chain</keyword>
<evidence type="ECO:0000256" key="11">
    <source>
        <dbReference type="ARBA" id="ARBA00023136"/>
    </source>
</evidence>
<comment type="similarity">
    <text evidence="3">Belongs to the complex I NDUFB2 subunit family.</text>
</comment>
<evidence type="ECO:0000256" key="2">
    <source>
        <dbReference type="ARBA" id="ARBA00004443"/>
    </source>
</evidence>
<comment type="subcellular location">
    <subcellularLocation>
        <location evidence="2">Mitochondrion inner membrane</location>
        <topology evidence="2">Peripheral membrane protein</topology>
        <orientation evidence="2">Matrix side</orientation>
    </subcellularLocation>
</comment>
<comment type="subunit">
    <text evidence="4">Complex I is composed of 45 different subunits.</text>
</comment>
<evidence type="ECO:0000256" key="8">
    <source>
        <dbReference type="ARBA" id="ARBA00022946"/>
    </source>
</evidence>
<dbReference type="PANTHER" id="PTHR15223:SF1">
    <property type="entry name" value="NADH DEHYDROGENASE [UBIQUINONE] 1 BETA SUBCOMPLEX SUBUNIT 2, MITOCHONDRIAL"/>
    <property type="match status" value="1"/>
</dbReference>
<dbReference type="PANTHER" id="PTHR15223">
    <property type="entry name" value="NADH-UBIQUINONE OXIDOREDUCTASE AGGG SUBUNIT"/>
    <property type="match status" value="1"/>
</dbReference>
<evidence type="ECO:0000256" key="6">
    <source>
        <dbReference type="ARBA" id="ARBA00022660"/>
    </source>
</evidence>
<dbReference type="GO" id="GO:0045271">
    <property type="term" value="C:respiratory chain complex I"/>
    <property type="evidence" value="ECO:0007669"/>
    <property type="project" value="InterPro"/>
</dbReference>
<keyword evidence="7" id="KW-0999">Mitochondrion inner membrane</keyword>
<sequence length="97" mass="11248">MNIAFKLGSFRAPIGLFNRRILARNIIQRESHVVSYRNPPPPHSKATQIGATTVGAAMWWWVIWHLWHEPDHITGEFDYPNPIKWSNSELGIPKDDF</sequence>
<reference evidence="12" key="1">
    <citation type="submission" date="2025-08" db="UniProtKB">
        <authorList>
            <consortium name="RefSeq"/>
        </authorList>
    </citation>
    <scope>IDENTIFICATION</scope>
</reference>
<dbReference type="InterPro" id="IPR026627">
    <property type="entry name" value="NDUFB2_animal"/>
</dbReference>
<name>A0A6P4EDB5_DRORH</name>
<keyword evidence="5" id="KW-0813">Transport</keyword>
<dbReference type="GO" id="GO:0005743">
    <property type="term" value="C:mitochondrial inner membrane"/>
    <property type="evidence" value="ECO:0007669"/>
    <property type="project" value="UniProtKB-SubCell"/>
</dbReference>
<evidence type="ECO:0000313" key="12">
    <source>
        <dbReference type="RefSeq" id="XP_016971321.1"/>
    </source>
</evidence>
<comment type="function">
    <text evidence="1">Accessory subunit of the mitochondrial membrane respiratory chain NADH dehydrogenase (Complex I), that is believed not to be involved in catalysis. Complex I functions in the transfer of electrons from NADH to the respiratory chain. The immediate electron acceptor for the enzyme is believed to be ubiquinone.</text>
</comment>
<evidence type="ECO:0000256" key="3">
    <source>
        <dbReference type="ARBA" id="ARBA00005923"/>
    </source>
</evidence>
<proteinExistence type="inferred from homology"/>
<organism evidence="12">
    <name type="scientific">Drosophila rhopaloa</name>
    <name type="common">Fruit fly</name>
    <dbReference type="NCBI Taxonomy" id="1041015"/>
    <lineage>
        <taxon>Eukaryota</taxon>
        <taxon>Metazoa</taxon>
        <taxon>Ecdysozoa</taxon>
        <taxon>Arthropoda</taxon>
        <taxon>Hexapoda</taxon>
        <taxon>Insecta</taxon>
        <taxon>Pterygota</taxon>
        <taxon>Neoptera</taxon>
        <taxon>Endopterygota</taxon>
        <taxon>Diptera</taxon>
        <taxon>Brachycera</taxon>
        <taxon>Muscomorpha</taxon>
        <taxon>Ephydroidea</taxon>
        <taxon>Drosophilidae</taxon>
        <taxon>Drosophila</taxon>
        <taxon>Sophophora</taxon>
    </lineage>
</organism>
<keyword evidence="9" id="KW-0249">Electron transport</keyword>
<accession>A0A6P4EDB5</accession>
<keyword evidence="10" id="KW-0496">Mitochondrion</keyword>
<keyword evidence="8" id="KW-0809">Transit peptide</keyword>
<gene>
    <name evidence="12" type="primary">LOC108038939</name>
</gene>
<evidence type="ECO:0000256" key="5">
    <source>
        <dbReference type="ARBA" id="ARBA00022448"/>
    </source>
</evidence>